<dbReference type="EMBL" id="JAGGNH010000004">
    <property type="protein sequence ID" value="KAJ0975126.1"/>
    <property type="molecule type" value="Genomic_DNA"/>
</dbReference>
<gene>
    <name evidence="5" type="ORF">J5N97_017091</name>
</gene>
<dbReference type="Pfam" id="PF02536">
    <property type="entry name" value="mTERF"/>
    <property type="match status" value="3"/>
</dbReference>
<dbReference type="GO" id="GO:0003677">
    <property type="term" value="F:DNA binding"/>
    <property type="evidence" value="ECO:0007669"/>
    <property type="project" value="InterPro"/>
</dbReference>
<proteinExistence type="inferred from homology"/>
<dbReference type="SMART" id="SM00482">
    <property type="entry name" value="POLAc"/>
    <property type="match status" value="1"/>
</dbReference>
<feature type="domain" description="DNA-directed DNA polymerase family A palm" evidence="4">
    <location>
        <begin position="341"/>
        <end position="496"/>
    </location>
</feature>
<dbReference type="PANTHER" id="PTHR13068">
    <property type="entry name" value="CGI-12 PROTEIN-RELATED"/>
    <property type="match status" value="1"/>
</dbReference>
<dbReference type="InterPro" id="IPR038538">
    <property type="entry name" value="MTERF_sf"/>
</dbReference>
<comment type="caution">
    <text evidence="5">The sequence shown here is derived from an EMBL/GenBank/DDBJ whole genome shotgun (WGS) entry which is preliminary data.</text>
</comment>
<evidence type="ECO:0000259" key="4">
    <source>
        <dbReference type="SMART" id="SM00482"/>
    </source>
</evidence>
<reference evidence="5" key="1">
    <citation type="submission" date="2021-03" db="EMBL/GenBank/DDBJ databases">
        <authorList>
            <person name="Li Z."/>
            <person name="Yang C."/>
        </authorList>
    </citation>
    <scope>NUCLEOTIDE SEQUENCE</scope>
    <source>
        <strain evidence="5">Dzin_1.0</strain>
        <tissue evidence="5">Leaf</tissue>
    </source>
</reference>
<dbReference type="InterPro" id="IPR003690">
    <property type="entry name" value="MTERF"/>
</dbReference>
<sequence length="1121" mass="125937">MLSHSLNKRIAPSVGVLRGILSTQDLVRVLGRCPWIIKEDPTLKLIPNVSFLQNSCHVDRSQLLMLLVRQPSLFVMRQSALQDLVHRITEMGMTVDSRMFAYALYSFSSMSMKTLKKKFELFHSYGFSDEQMMQLFQKSPAVLMTSEKKLKSGLEFFMKEVGVDHSKLLRYPASLMYSMEKRVVPRYRVLQVLYSMKLLEKRNQLLSGILVTEEEFLKKCDLRYILLVVGLQLAAMLLKALWGRSQWRSFFVLEEESGYESDSNNAIISERTEVAAGKKKISNQSSNKKEASTYGKAYAAFGEGKVGKDACHSIAALCEGSHISGKNGRIHCSLNINMETGRVSARMPNLQDSLTAEGRKTKMLNFLIAHGKTPVGLARDWKVSVADAKKTVDLWYNDRKEVLKWQKARKAQAAEKQLVYTLLGRARRFPPISKATNAQKGHIERAAINTPVQGSAADVAMCAMLEIDRNAHLKELGWKLLLQVHDEVILEGPTESAEIAKEIVVECMSKPFYGTNFLKVDLAVDAKCAKSCSAVVPKSNTLVLNYLTQTFGVSETRVLSTLKCISHVKTLDGPNSVVNLFKQYGWLDADIRKAVQICPQILFLNAENNLKPKLQLFRDLGFTDSQISYFLSKSATMLSHSLNKRIAPSVGVLRGILSTQDLVRVLGRCPWIIKEDPTLKLIPNVSFLQNSCHVDRSQLLMLLVRQPSLFVMRQSALQDLVHRITEMGMTVDSRMFAYALYSFSSMSMKTLKKKFELFHSYGFSDEQMMQLFQKSPAVLMTSEKKLKSGLEFFTKEVGVDHSKLLRYPASLMYSMEKRVVPRYRVLQVLYSMKLLEKRNQLLSGILVTEEEFLKKYVWKHIEMVPELLGAYKLKTEVAISEQQVAADKFRKWASKYCPDAKYMNAGSDTQLHQLFFGGILNSLPSSKTFKVPNSEDGKKAAKYRTITLHKLLDDFLKMQPEIYTASGWPSVSGDALQGFVGKIPMELFFLLEEESGYESDSNNAIISERTEVAAGKTKISNQSSNKKEASTYGKAYAAFGEGKVGKDACHSIAALCEGSHISGKNGCIHCSENINMETGHLSARMPNLQDSFAAEGRKAKMLNFSIAHGKTHVGLAPDWKG</sequence>
<keyword evidence="2" id="KW-0804">Transcription</keyword>
<dbReference type="InterPro" id="IPR001098">
    <property type="entry name" value="DNA-dir_DNA_pol_A_palm_dom"/>
</dbReference>
<organism evidence="5 6">
    <name type="scientific">Dioscorea zingiberensis</name>
    <dbReference type="NCBI Taxonomy" id="325984"/>
    <lineage>
        <taxon>Eukaryota</taxon>
        <taxon>Viridiplantae</taxon>
        <taxon>Streptophyta</taxon>
        <taxon>Embryophyta</taxon>
        <taxon>Tracheophyta</taxon>
        <taxon>Spermatophyta</taxon>
        <taxon>Magnoliopsida</taxon>
        <taxon>Liliopsida</taxon>
        <taxon>Dioscoreales</taxon>
        <taxon>Dioscoreaceae</taxon>
        <taxon>Dioscorea</taxon>
    </lineage>
</organism>
<evidence type="ECO:0000256" key="3">
    <source>
        <dbReference type="ARBA" id="ARBA00022946"/>
    </source>
</evidence>
<dbReference type="Gene3D" id="3.30.70.370">
    <property type="match status" value="1"/>
</dbReference>
<protein>
    <recommendedName>
        <fullName evidence="4">DNA-directed DNA polymerase family A palm domain-containing protein</fullName>
    </recommendedName>
</protein>
<keyword evidence="2" id="KW-0806">Transcription termination</keyword>
<dbReference type="SUPFAM" id="SSF56672">
    <property type="entry name" value="DNA/RNA polymerases"/>
    <property type="match status" value="1"/>
</dbReference>
<keyword evidence="6" id="KW-1185">Reference proteome</keyword>
<keyword evidence="3" id="KW-0809">Transit peptide</keyword>
<evidence type="ECO:0000313" key="6">
    <source>
        <dbReference type="Proteomes" id="UP001085076"/>
    </source>
</evidence>
<dbReference type="PANTHER" id="PTHR13068:SF173">
    <property type="entry name" value="EMB|CAB62602.1"/>
    <property type="match status" value="1"/>
</dbReference>
<reference evidence="5" key="2">
    <citation type="journal article" date="2022" name="Hortic Res">
        <title>The genome of Dioscorea zingiberensis sheds light on the biosynthesis, origin and evolution of the medicinally important diosgenin saponins.</title>
        <authorList>
            <person name="Li Y."/>
            <person name="Tan C."/>
            <person name="Li Z."/>
            <person name="Guo J."/>
            <person name="Li S."/>
            <person name="Chen X."/>
            <person name="Wang C."/>
            <person name="Dai X."/>
            <person name="Yang H."/>
            <person name="Song W."/>
            <person name="Hou L."/>
            <person name="Xu J."/>
            <person name="Tong Z."/>
            <person name="Xu A."/>
            <person name="Yuan X."/>
            <person name="Wang W."/>
            <person name="Yang Q."/>
            <person name="Chen L."/>
            <person name="Sun Z."/>
            <person name="Wang K."/>
            <person name="Pan B."/>
            <person name="Chen J."/>
            <person name="Bao Y."/>
            <person name="Liu F."/>
            <person name="Qi X."/>
            <person name="Gang D.R."/>
            <person name="Wen J."/>
            <person name="Li J."/>
        </authorList>
    </citation>
    <scope>NUCLEOTIDE SEQUENCE</scope>
    <source>
        <strain evidence="5">Dzin_1.0</strain>
    </source>
</reference>
<name>A0A9D5CKJ5_9LILI</name>
<evidence type="ECO:0000256" key="2">
    <source>
        <dbReference type="ARBA" id="ARBA00022472"/>
    </source>
</evidence>
<keyword evidence="2" id="KW-0805">Transcription regulation</keyword>
<dbReference type="Gene3D" id="1.25.70.10">
    <property type="entry name" value="Transcription termination factor 3, mitochondrial"/>
    <property type="match status" value="3"/>
</dbReference>
<dbReference type="SMART" id="SM00733">
    <property type="entry name" value="Mterf"/>
    <property type="match status" value="12"/>
</dbReference>
<dbReference type="GO" id="GO:0006260">
    <property type="term" value="P:DNA replication"/>
    <property type="evidence" value="ECO:0007669"/>
    <property type="project" value="InterPro"/>
</dbReference>
<dbReference type="Gene3D" id="1.10.150.20">
    <property type="entry name" value="5' to 3' exonuclease, C-terminal subdomain"/>
    <property type="match status" value="1"/>
</dbReference>
<accession>A0A9D5CKJ5</accession>
<dbReference type="OrthoDB" id="784462at2759"/>
<dbReference type="Pfam" id="PF00476">
    <property type="entry name" value="DNA_pol_A"/>
    <property type="match status" value="1"/>
</dbReference>
<evidence type="ECO:0000313" key="5">
    <source>
        <dbReference type="EMBL" id="KAJ0975126.1"/>
    </source>
</evidence>
<dbReference type="InterPro" id="IPR043502">
    <property type="entry name" value="DNA/RNA_pol_sf"/>
</dbReference>
<comment type="similarity">
    <text evidence="1">Belongs to the mTERF family.</text>
</comment>
<evidence type="ECO:0000256" key="1">
    <source>
        <dbReference type="ARBA" id="ARBA00007692"/>
    </source>
</evidence>
<dbReference type="Proteomes" id="UP001085076">
    <property type="component" value="Miscellaneous, Linkage group lg04"/>
</dbReference>
<dbReference type="FunFam" id="1.25.70.10:FF:000001">
    <property type="entry name" value="Mitochondrial transcription termination factor-like"/>
    <property type="match status" value="2"/>
</dbReference>
<dbReference type="GO" id="GO:0006353">
    <property type="term" value="P:DNA-templated transcription termination"/>
    <property type="evidence" value="ECO:0007669"/>
    <property type="project" value="UniProtKB-KW"/>
</dbReference>
<dbReference type="GO" id="GO:0003887">
    <property type="term" value="F:DNA-directed DNA polymerase activity"/>
    <property type="evidence" value="ECO:0007669"/>
    <property type="project" value="InterPro"/>
</dbReference>
<dbReference type="AlphaFoldDB" id="A0A9D5CKJ5"/>